<evidence type="ECO:0008006" key="7">
    <source>
        <dbReference type="Google" id="ProtNLM"/>
    </source>
</evidence>
<keyword evidence="6" id="KW-1185">Reference proteome</keyword>
<gene>
    <name evidence="5" type="ORF">FXF69_16200</name>
</gene>
<proteinExistence type="inferred from homology"/>
<dbReference type="RefSeq" id="WP_083980717.1">
    <property type="nucleotide sequence ID" value="NZ_VSFG01000002.1"/>
</dbReference>
<evidence type="ECO:0000256" key="2">
    <source>
        <dbReference type="SAM" id="MobiDB-lite"/>
    </source>
</evidence>
<evidence type="ECO:0000259" key="4">
    <source>
        <dbReference type="Pfam" id="PF17853"/>
    </source>
</evidence>
<dbReference type="InterPro" id="IPR025736">
    <property type="entry name" value="PucR_C-HTH_dom"/>
</dbReference>
<dbReference type="EMBL" id="VSFG01000002">
    <property type="protein sequence ID" value="TYB46739.1"/>
    <property type="molecule type" value="Genomic_DNA"/>
</dbReference>
<feature type="compositionally biased region" description="Low complexity" evidence="2">
    <location>
        <begin position="1"/>
        <end position="19"/>
    </location>
</feature>
<dbReference type="STRING" id="1220554.GCA_001552135_03107"/>
<dbReference type="PANTHER" id="PTHR33744:SF1">
    <property type="entry name" value="DNA-BINDING TRANSCRIPTIONAL ACTIVATOR ADER"/>
    <property type="match status" value="1"/>
</dbReference>
<dbReference type="Gene3D" id="1.10.10.2840">
    <property type="entry name" value="PucR C-terminal helix-turn-helix domain"/>
    <property type="match status" value="1"/>
</dbReference>
<dbReference type="PANTHER" id="PTHR33744">
    <property type="entry name" value="CARBOHYDRATE DIACID REGULATOR"/>
    <property type="match status" value="1"/>
</dbReference>
<accession>A0A5D0NR09</accession>
<feature type="domain" description="CdaR GGDEF-like" evidence="4">
    <location>
        <begin position="336"/>
        <end position="468"/>
    </location>
</feature>
<evidence type="ECO:0000259" key="3">
    <source>
        <dbReference type="Pfam" id="PF13556"/>
    </source>
</evidence>
<reference evidence="5 6" key="1">
    <citation type="submission" date="2019-08" db="EMBL/GenBank/DDBJ databases">
        <title>Actinomadura sp. nov. CYP1-5 isolated from mountain soil.</title>
        <authorList>
            <person name="Songsumanus A."/>
            <person name="Kuncharoen N."/>
            <person name="Kudo T."/>
            <person name="Yuki M."/>
            <person name="Igarashi Y."/>
            <person name="Tanasupawat S."/>
        </authorList>
    </citation>
    <scope>NUCLEOTIDE SEQUENCE [LARGE SCALE GENOMIC DNA]</scope>
    <source>
        <strain evidence="5 6">JCM 14158</strain>
    </source>
</reference>
<evidence type="ECO:0000256" key="1">
    <source>
        <dbReference type="ARBA" id="ARBA00006754"/>
    </source>
</evidence>
<evidence type="ECO:0000313" key="6">
    <source>
        <dbReference type="Proteomes" id="UP000323380"/>
    </source>
</evidence>
<dbReference type="InterPro" id="IPR042070">
    <property type="entry name" value="PucR_C-HTH_sf"/>
</dbReference>
<dbReference type="Gene3D" id="3.30.450.40">
    <property type="match status" value="1"/>
</dbReference>
<dbReference type="InterPro" id="IPR029016">
    <property type="entry name" value="GAF-like_dom_sf"/>
</dbReference>
<feature type="region of interest" description="Disordered" evidence="2">
    <location>
        <begin position="1"/>
        <end position="21"/>
    </location>
</feature>
<dbReference type="Pfam" id="PF13556">
    <property type="entry name" value="HTH_30"/>
    <property type="match status" value="1"/>
</dbReference>
<comment type="caution">
    <text evidence="5">The sequence shown here is derived from an EMBL/GenBank/DDBJ whole genome shotgun (WGS) entry which is preliminary data.</text>
</comment>
<sequence length="599" mass="62789">MAHHPATPSATPSATGTATIPDGHLPVGTLLAEPLLRDTLVAGRAGLGRGVGWCLPLSETRRYPDPATGETGPGPDLSGVAVHLPVTALAPPDTAAAVVDGLARRDAAALLAWRPPGVDGADGVDGGLDAAARAADAAGVPLLALPAEADYRAVSRLIGQKALAQAAHILEYGTRVHRTLAEVLSRGPGVPAMAHAVVGLSRCSVLICDVDGERLAWAAAPDAAPPDPDDVLRALPDEDPRVPGAQARAAAAEFTLGPAGSPVHALVAPVLVGGEVFGRLVLIERDCPPDPHDLAQHRVVAEHGATLVGSEMLRQRSVRAAEERARGDFVEALVHGRFADSYELGARARHHGFDVAGHFTVHVVAAASLLPVCRDYLRRTVTATRTAQNLEPRGCTLTAAIGSTIVVIRQTSGPSDPLRQREQASRFAERLHRALRPQLGDDLRVTYGRSGQGAAGVAAGYHEARLAMGLAWHTAAEPVCGYDDLRVFAALKDVAGSAEATAFARETLAPLRRANGGDLERIVLAYIRTSGNLNAAARELGMHRNTMLYKLDRASRALRMDIRSADAQFMFWLAHHIDTLTTVSGGLADELAPPASAPR</sequence>
<name>A0A5D0NR09_9ACTN</name>
<dbReference type="InterPro" id="IPR009057">
    <property type="entry name" value="Homeodomain-like_sf"/>
</dbReference>
<dbReference type="SUPFAM" id="SSF55781">
    <property type="entry name" value="GAF domain-like"/>
    <property type="match status" value="1"/>
</dbReference>
<dbReference type="SUPFAM" id="SSF46689">
    <property type="entry name" value="Homeodomain-like"/>
    <property type="match status" value="1"/>
</dbReference>
<feature type="domain" description="PucR C-terminal helix-turn-helix" evidence="3">
    <location>
        <begin position="522"/>
        <end position="576"/>
    </location>
</feature>
<dbReference type="InterPro" id="IPR051448">
    <property type="entry name" value="CdaR-like_regulators"/>
</dbReference>
<organism evidence="5 6">
    <name type="scientific">Actinomadura chibensis</name>
    <dbReference type="NCBI Taxonomy" id="392828"/>
    <lineage>
        <taxon>Bacteria</taxon>
        <taxon>Bacillati</taxon>
        <taxon>Actinomycetota</taxon>
        <taxon>Actinomycetes</taxon>
        <taxon>Streptosporangiales</taxon>
        <taxon>Thermomonosporaceae</taxon>
        <taxon>Actinomadura</taxon>
    </lineage>
</organism>
<dbReference type="InterPro" id="IPR041522">
    <property type="entry name" value="CdaR_GGDEF"/>
</dbReference>
<evidence type="ECO:0000313" key="5">
    <source>
        <dbReference type="EMBL" id="TYB46739.1"/>
    </source>
</evidence>
<dbReference type="AlphaFoldDB" id="A0A5D0NR09"/>
<protein>
    <recommendedName>
        <fullName evidence="7">PucR family transcriptional regulator</fullName>
    </recommendedName>
</protein>
<comment type="similarity">
    <text evidence="1">Belongs to the CdaR family.</text>
</comment>
<dbReference type="Proteomes" id="UP000323380">
    <property type="component" value="Unassembled WGS sequence"/>
</dbReference>
<dbReference type="Pfam" id="PF17853">
    <property type="entry name" value="GGDEF_2"/>
    <property type="match status" value="1"/>
</dbReference>